<dbReference type="Pfam" id="PF00563">
    <property type="entry name" value="EAL"/>
    <property type="match status" value="1"/>
</dbReference>
<dbReference type="InterPro" id="IPR000160">
    <property type="entry name" value="GGDEF_dom"/>
</dbReference>
<evidence type="ECO:0000256" key="1">
    <source>
        <dbReference type="ARBA" id="ARBA00051114"/>
    </source>
</evidence>
<comment type="catalytic activity">
    <reaction evidence="1">
        <text>3',3'-c-di-GMP + H2O = 5'-phosphoguanylyl(3'-&gt;5')guanosine + H(+)</text>
        <dbReference type="Rhea" id="RHEA:24902"/>
        <dbReference type="ChEBI" id="CHEBI:15377"/>
        <dbReference type="ChEBI" id="CHEBI:15378"/>
        <dbReference type="ChEBI" id="CHEBI:58754"/>
        <dbReference type="ChEBI" id="CHEBI:58805"/>
        <dbReference type="EC" id="3.1.4.52"/>
    </reaction>
    <physiologicalReaction direction="left-to-right" evidence="1">
        <dbReference type="Rhea" id="RHEA:24903"/>
    </physiologicalReaction>
</comment>
<evidence type="ECO:0000313" key="4">
    <source>
        <dbReference type="EMBL" id="TCU14097.1"/>
    </source>
</evidence>
<dbReference type="FunFam" id="3.30.70.270:FF:000001">
    <property type="entry name" value="Diguanylate cyclase domain protein"/>
    <property type="match status" value="1"/>
</dbReference>
<evidence type="ECO:0000259" key="3">
    <source>
        <dbReference type="PROSITE" id="PS50887"/>
    </source>
</evidence>
<dbReference type="EMBL" id="SMBH01000010">
    <property type="protein sequence ID" value="TCU14097.1"/>
    <property type="molecule type" value="Genomic_DNA"/>
</dbReference>
<dbReference type="CDD" id="cd01949">
    <property type="entry name" value="GGDEF"/>
    <property type="match status" value="1"/>
</dbReference>
<dbReference type="GO" id="GO:0071732">
    <property type="term" value="P:cellular response to nitric oxide"/>
    <property type="evidence" value="ECO:0007669"/>
    <property type="project" value="UniProtKB-ARBA"/>
</dbReference>
<dbReference type="InterPro" id="IPR052155">
    <property type="entry name" value="Biofilm_reg_signaling"/>
</dbReference>
<dbReference type="SUPFAM" id="SSF141868">
    <property type="entry name" value="EAL domain-like"/>
    <property type="match status" value="1"/>
</dbReference>
<dbReference type="CDD" id="cd01948">
    <property type="entry name" value="EAL"/>
    <property type="match status" value="1"/>
</dbReference>
<dbReference type="SMART" id="SM00267">
    <property type="entry name" value="GGDEF"/>
    <property type="match status" value="1"/>
</dbReference>
<proteinExistence type="predicted"/>
<dbReference type="FunFam" id="3.20.20.450:FF:000001">
    <property type="entry name" value="Cyclic di-GMP phosphodiesterase yahA"/>
    <property type="match status" value="1"/>
</dbReference>
<reference evidence="4 5" key="1">
    <citation type="submission" date="2019-03" db="EMBL/GenBank/DDBJ databases">
        <title>Genomic Encyclopedia of Type Strains, Phase IV (KMG-V): Genome sequencing to study the core and pangenomes of soil and plant-associated prokaryotes.</title>
        <authorList>
            <person name="Whitman W."/>
        </authorList>
    </citation>
    <scope>NUCLEOTIDE SEQUENCE [LARGE SCALE GENOMIC DNA]</scope>
    <source>
        <strain evidence="4 5">Hc14</strain>
    </source>
</reference>
<dbReference type="InterPro" id="IPR029787">
    <property type="entry name" value="Nucleotide_cyclase"/>
</dbReference>
<dbReference type="GO" id="GO:0071111">
    <property type="term" value="F:cyclic-guanylate-specific phosphodiesterase activity"/>
    <property type="evidence" value="ECO:0007669"/>
    <property type="project" value="UniProtKB-EC"/>
</dbReference>
<dbReference type="PROSITE" id="PS50887">
    <property type="entry name" value="GGDEF"/>
    <property type="match status" value="1"/>
</dbReference>
<dbReference type="InterPro" id="IPR001633">
    <property type="entry name" value="EAL_dom"/>
</dbReference>
<evidence type="ECO:0000259" key="2">
    <source>
        <dbReference type="PROSITE" id="PS50883"/>
    </source>
</evidence>
<dbReference type="InterPro" id="IPR035965">
    <property type="entry name" value="PAS-like_dom_sf"/>
</dbReference>
<accession>A0A4R3Q1H1</accession>
<dbReference type="PANTHER" id="PTHR44757:SF2">
    <property type="entry name" value="BIOFILM ARCHITECTURE MAINTENANCE PROTEIN MBAA"/>
    <property type="match status" value="1"/>
</dbReference>
<name>A0A4R3Q1H1_RHISU</name>
<dbReference type="SMART" id="SM00052">
    <property type="entry name" value="EAL"/>
    <property type="match status" value="1"/>
</dbReference>
<dbReference type="Pfam" id="PF12860">
    <property type="entry name" value="PAS_7"/>
    <property type="match status" value="2"/>
</dbReference>
<dbReference type="PROSITE" id="PS50883">
    <property type="entry name" value="EAL"/>
    <property type="match status" value="1"/>
</dbReference>
<dbReference type="Proteomes" id="UP000294576">
    <property type="component" value="Unassembled WGS sequence"/>
</dbReference>
<feature type="domain" description="EAL" evidence="2">
    <location>
        <begin position="443"/>
        <end position="693"/>
    </location>
</feature>
<dbReference type="Gene3D" id="3.20.20.450">
    <property type="entry name" value="EAL domain"/>
    <property type="match status" value="1"/>
</dbReference>
<feature type="domain" description="GGDEF" evidence="3">
    <location>
        <begin position="301"/>
        <end position="434"/>
    </location>
</feature>
<evidence type="ECO:0000313" key="5">
    <source>
        <dbReference type="Proteomes" id="UP000294576"/>
    </source>
</evidence>
<dbReference type="PANTHER" id="PTHR44757">
    <property type="entry name" value="DIGUANYLATE CYCLASE DGCP"/>
    <property type="match status" value="1"/>
</dbReference>
<comment type="caution">
    <text evidence="4">The sequence shown here is derived from an EMBL/GenBank/DDBJ whole genome shotgun (WGS) entry which is preliminary data.</text>
</comment>
<dbReference type="Gene3D" id="3.30.450.20">
    <property type="entry name" value="PAS domain"/>
    <property type="match status" value="2"/>
</dbReference>
<dbReference type="SUPFAM" id="SSF55073">
    <property type="entry name" value="Nucleotide cyclase"/>
    <property type="match status" value="1"/>
</dbReference>
<dbReference type="NCBIfam" id="TIGR00254">
    <property type="entry name" value="GGDEF"/>
    <property type="match status" value="1"/>
</dbReference>
<organism evidence="4 5">
    <name type="scientific">Rhizobium sullae</name>
    <name type="common">Rhizobium hedysari</name>
    <dbReference type="NCBI Taxonomy" id="50338"/>
    <lineage>
        <taxon>Bacteria</taxon>
        <taxon>Pseudomonadati</taxon>
        <taxon>Pseudomonadota</taxon>
        <taxon>Alphaproteobacteria</taxon>
        <taxon>Hyphomicrobiales</taxon>
        <taxon>Rhizobiaceae</taxon>
        <taxon>Rhizobium/Agrobacterium group</taxon>
        <taxon>Rhizobium</taxon>
    </lineage>
</organism>
<dbReference type="Gene3D" id="3.30.70.270">
    <property type="match status" value="1"/>
</dbReference>
<sequence length="707" mass="77783">MIASSALYSCVCRRVVQRWNMLSSFRVLENMQQGVMLLDADLRVVIFNDQMGKLLQAPKGAIEFGVSATRMAAQIPILGQSQQSDNNQESWLTHLLTRSTLLRQEISVGGRIVSLTSTPVDDGGWLIGCDDISALASIKKDLADQNRRFDAALANMPHGLCMFDAEKKLLLCNAAYCRLYELPESLTRPGTPLWQILDYRQTAGNAPAQREAYFDVVVEAALKGSAASENVVLMDGRVIKITHNPMDNGGYVATHEDVTEPVRAEEQIKHMAGHDPLTGLPNRTLLRDKLEKELSFRSGGKRSALLCLDLDRFKEANDTLGHAVGDLLLKAVTDRLKNCLAEGDSIARLGGDEFVVFHQDARTNETASALAQRLVDAIGEMFDIEGQLVHIGVSIGIAIAPDDGDTADSVLRNADTALYKAKSNGRSTYCFFEPAMDAGIQQRRKLEIDLRQAIARNQFEIYYQPQVNAGTEEIVGFEALLRWHHPERGLVSPAEFIPLAEETGLIVPLGEWVLRRACKDAANWPGDVRVAVNLSPLQFRSPSLTHTVISALADSGLSAFRLELEITESVLLTDSETALATLHHIRGLGVRIAMDDFGTGYSSLSYLRLFPFDKIKIDQSFIRELGESKDCAAIVKAVVDLGSSLGITTTAEGVETTDQLDRVREHGCTEIQGYFFGKPLPLSHVEKLLLERSPPSPADHRDEPVRP</sequence>
<dbReference type="SUPFAM" id="SSF55785">
    <property type="entry name" value="PYP-like sensor domain (PAS domain)"/>
    <property type="match status" value="1"/>
</dbReference>
<dbReference type="AlphaFoldDB" id="A0A4R3Q1H1"/>
<dbReference type="Pfam" id="PF00990">
    <property type="entry name" value="GGDEF"/>
    <property type="match status" value="1"/>
</dbReference>
<gene>
    <name evidence="4" type="ORF">EV132_110174</name>
</gene>
<dbReference type="InterPro" id="IPR043128">
    <property type="entry name" value="Rev_trsase/Diguanyl_cyclase"/>
</dbReference>
<protein>
    <submittedName>
        <fullName evidence="4">Diguanylate cyclase (GGDEF)-like protein</fullName>
    </submittedName>
</protein>
<dbReference type="InterPro" id="IPR035919">
    <property type="entry name" value="EAL_sf"/>
</dbReference>